<dbReference type="Proteomes" id="UP000887565">
    <property type="component" value="Unplaced"/>
</dbReference>
<proteinExistence type="predicted"/>
<dbReference type="AlphaFoldDB" id="A0A915KFD7"/>
<evidence type="ECO:0000313" key="2">
    <source>
        <dbReference type="WBParaSite" id="nRc.2.0.1.t37090-RA"/>
    </source>
</evidence>
<sequence>MKNEKNVVRIVKIFLSKNLKVRGVIIRHLLDINKCFLKMTCPIMFNSCNNDQKIDSSYTEFFQEL</sequence>
<dbReference type="WBParaSite" id="nRc.2.0.1.t37090-RA">
    <property type="protein sequence ID" value="nRc.2.0.1.t37090-RA"/>
    <property type="gene ID" value="nRc.2.0.1.g37090"/>
</dbReference>
<reference evidence="2" key="1">
    <citation type="submission" date="2022-11" db="UniProtKB">
        <authorList>
            <consortium name="WormBaseParasite"/>
        </authorList>
    </citation>
    <scope>IDENTIFICATION</scope>
</reference>
<accession>A0A915KFD7</accession>
<protein>
    <submittedName>
        <fullName evidence="2">Uncharacterized protein</fullName>
    </submittedName>
</protein>
<keyword evidence="1" id="KW-1185">Reference proteome</keyword>
<name>A0A915KFD7_ROMCU</name>
<evidence type="ECO:0000313" key="1">
    <source>
        <dbReference type="Proteomes" id="UP000887565"/>
    </source>
</evidence>
<organism evidence="1 2">
    <name type="scientific">Romanomermis culicivorax</name>
    <name type="common">Nematode worm</name>
    <dbReference type="NCBI Taxonomy" id="13658"/>
    <lineage>
        <taxon>Eukaryota</taxon>
        <taxon>Metazoa</taxon>
        <taxon>Ecdysozoa</taxon>
        <taxon>Nematoda</taxon>
        <taxon>Enoplea</taxon>
        <taxon>Dorylaimia</taxon>
        <taxon>Mermithida</taxon>
        <taxon>Mermithoidea</taxon>
        <taxon>Mermithidae</taxon>
        <taxon>Romanomermis</taxon>
    </lineage>
</organism>